<dbReference type="EMBL" id="BOPG01000023">
    <property type="protein sequence ID" value="GIJ56177.1"/>
    <property type="molecule type" value="Genomic_DNA"/>
</dbReference>
<gene>
    <name evidence="2" type="ORF">Vau01_036930</name>
</gene>
<feature type="region of interest" description="Disordered" evidence="1">
    <location>
        <begin position="71"/>
        <end position="94"/>
    </location>
</feature>
<sequence length="94" mass="10522">MIGLVACDFVESGVGEHVPGRLQRLARLRLLAGDEHGVRRDDVFERFNTRPSCGIEFPVSGWHLRIDGGHGVPDEEEHRRTLAEEPVPVRVSAR</sequence>
<organism evidence="2 3">
    <name type="scientific">Virgisporangium aurantiacum</name>
    <dbReference type="NCBI Taxonomy" id="175570"/>
    <lineage>
        <taxon>Bacteria</taxon>
        <taxon>Bacillati</taxon>
        <taxon>Actinomycetota</taxon>
        <taxon>Actinomycetes</taxon>
        <taxon>Micromonosporales</taxon>
        <taxon>Micromonosporaceae</taxon>
        <taxon>Virgisporangium</taxon>
    </lineage>
</organism>
<evidence type="ECO:0000313" key="3">
    <source>
        <dbReference type="Proteomes" id="UP000612585"/>
    </source>
</evidence>
<dbReference type="AlphaFoldDB" id="A0A8J3Z3S6"/>
<dbReference type="Proteomes" id="UP000612585">
    <property type="component" value="Unassembled WGS sequence"/>
</dbReference>
<comment type="caution">
    <text evidence="2">The sequence shown here is derived from an EMBL/GenBank/DDBJ whole genome shotgun (WGS) entry which is preliminary data.</text>
</comment>
<accession>A0A8J3Z3S6</accession>
<feature type="compositionally biased region" description="Basic and acidic residues" evidence="1">
    <location>
        <begin position="71"/>
        <end position="83"/>
    </location>
</feature>
<proteinExistence type="predicted"/>
<name>A0A8J3Z3S6_9ACTN</name>
<evidence type="ECO:0000313" key="2">
    <source>
        <dbReference type="EMBL" id="GIJ56177.1"/>
    </source>
</evidence>
<protein>
    <submittedName>
        <fullName evidence="2">Uncharacterized protein</fullName>
    </submittedName>
</protein>
<evidence type="ECO:0000256" key="1">
    <source>
        <dbReference type="SAM" id="MobiDB-lite"/>
    </source>
</evidence>
<keyword evidence="3" id="KW-1185">Reference proteome</keyword>
<reference evidence="2" key="1">
    <citation type="submission" date="2021-01" db="EMBL/GenBank/DDBJ databases">
        <title>Whole genome shotgun sequence of Virgisporangium aurantiacum NBRC 16421.</title>
        <authorList>
            <person name="Komaki H."/>
            <person name="Tamura T."/>
        </authorList>
    </citation>
    <scope>NUCLEOTIDE SEQUENCE</scope>
    <source>
        <strain evidence="2">NBRC 16421</strain>
    </source>
</reference>